<name>A0ABT8YQV7_9HYPH</name>
<proteinExistence type="predicted"/>
<organism evidence="1 2">
    <name type="scientific">Rhizobium alvei</name>
    <dbReference type="NCBI Taxonomy" id="1132659"/>
    <lineage>
        <taxon>Bacteria</taxon>
        <taxon>Pseudomonadati</taxon>
        <taxon>Pseudomonadota</taxon>
        <taxon>Alphaproteobacteria</taxon>
        <taxon>Hyphomicrobiales</taxon>
        <taxon>Rhizobiaceae</taxon>
        <taxon>Rhizobium/Agrobacterium group</taxon>
        <taxon>Rhizobium</taxon>
    </lineage>
</organism>
<evidence type="ECO:0000313" key="2">
    <source>
        <dbReference type="Proteomes" id="UP001174932"/>
    </source>
</evidence>
<accession>A0ABT8YQV7</accession>
<dbReference type="Proteomes" id="UP001174932">
    <property type="component" value="Unassembled WGS sequence"/>
</dbReference>
<protein>
    <submittedName>
        <fullName evidence="1">Uncharacterized protein</fullName>
    </submittedName>
</protein>
<evidence type="ECO:0000313" key="1">
    <source>
        <dbReference type="EMBL" id="MDO6966118.1"/>
    </source>
</evidence>
<comment type="caution">
    <text evidence="1">The sequence shown here is derived from an EMBL/GenBank/DDBJ whole genome shotgun (WGS) entry which is preliminary data.</text>
</comment>
<keyword evidence="2" id="KW-1185">Reference proteome</keyword>
<reference evidence="1" key="1">
    <citation type="journal article" date="2015" name="Int. J. Syst. Evol. Microbiol.">
        <title>Rhizobium alvei sp. nov., isolated from a freshwater river.</title>
        <authorList>
            <person name="Sheu S.Y."/>
            <person name="Huang H.W."/>
            <person name="Young C.C."/>
            <person name="Chen W.M."/>
        </authorList>
    </citation>
    <scope>NUCLEOTIDE SEQUENCE</scope>
    <source>
        <strain evidence="1">TNR-22</strain>
    </source>
</reference>
<dbReference type="RefSeq" id="WP_304378039.1">
    <property type="nucleotide sequence ID" value="NZ_JAUOZU010000015.1"/>
</dbReference>
<gene>
    <name evidence="1" type="ORF">Q4481_19340</name>
</gene>
<dbReference type="EMBL" id="JAUOZU010000015">
    <property type="protein sequence ID" value="MDO6966118.1"/>
    <property type="molecule type" value="Genomic_DNA"/>
</dbReference>
<reference evidence="1" key="2">
    <citation type="submission" date="2023-07" db="EMBL/GenBank/DDBJ databases">
        <authorList>
            <person name="Shen H."/>
        </authorList>
    </citation>
    <scope>NUCLEOTIDE SEQUENCE</scope>
    <source>
        <strain evidence="1">TNR-22</strain>
    </source>
</reference>
<sequence>MSGALCDAGTIDFVARHIRDDLQCATEGFDIVAKLRQFHIGALLELRDVGPLETGRGGHVYLRRSSECQQFPQLVRRDKLFGTLCNVALFVPRKRLDSLSRSSIFLLQLTQMFVVLFVRQIDQPLIIEELLAHTAP</sequence>